<name>A0A0C1QWT1_9BACT</name>
<organism evidence="2 3">
    <name type="scientific">Geobacter soli</name>
    <dbReference type="NCBI Taxonomy" id="1510391"/>
    <lineage>
        <taxon>Bacteria</taxon>
        <taxon>Pseudomonadati</taxon>
        <taxon>Thermodesulfobacteriota</taxon>
        <taxon>Desulfuromonadia</taxon>
        <taxon>Geobacterales</taxon>
        <taxon>Geobacteraceae</taxon>
        <taxon>Geobacter</taxon>
    </lineage>
</organism>
<dbReference type="NCBIfam" id="NF033516">
    <property type="entry name" value="transpos_IS3"/>
    <property type="match status" value="1"/>
</dbReference>
<dbReference type="Pfam" id="PF00665">
    <property type="entry name" value="rve"/>
    <property type="match status" value="1"/>
</dbReference>
<dbReference type="SUPFAM" id="SSF53098">
    <property type="entry name" value="Ribonuclease H-like"/>
    <property type="match status" value="1"/>
</dbReference>
<dbReference type="PROSITE" id="PS50994">
    <property type="entry name" value="INTEGRASE"/>
    <property type="match status" value="1"/>
</dbReference>
<keyword evidence="3" id="KW-1185">Reference proteome</keyword>
<gene>
    <name evidence="2" type="ORF">SE37_08350</name>
</gene>
<evidence type="ECO:0000313" key="3">
    <source>
        <dbReference type="Proteomes" id="UP000031433"/>
    </source>
</evidence>
<dbReference type="PANTHER" id="PTHR46889:SF4">
    <property type="entry name" value="TRANSPOSASE INSO FOR INSERTION SEQUENCE ELEMENT IS911B-RELATED"/>
    <property type="match status" value="1"/>
</dbReference>
<sequence>MFGFITEHRSQYGVKEMCRVFGVSRSRYYTQLKAEATKRQREDRALLVEIKAAFDDSDQTYGAGRIGHELRAQGTRVGKNRIWRLMKQHGLRVKTTRRFKVTTNSDHKRPVAPNLVKRNFTATAPDRLWTGDITYIWTAEGWLYLAVILDVFSRRIVGWSMDKRMTDTLVVTAFKNALVRRRPNVGLIFHSDRGSQYCSKKFQTLVKGAGGLQSMSGTGCCYDNAITESFFGTLKRELVHHCHFRTRSEAQSRIFRYIEGFYNRRRRHSAVGYQAPENYERLFFKSAA</sequence>
<proteinExistence type="predicted"/>
<dbReference type="InterPro" id="IPR050900">
    <property type="entry name" value="Transposase_IS3/IS150/IS904"/>
</dbReference>
<dbReference type="Pfam" id="PF13276">
    <property type="entry name" value="HTH_21"/>
    <property type="match status" value="1"/>
</dbReference>
<dbReference type="AlphaFoldDB" id="A0A0C1QWT1"/>
<dbReference type="InterPro" id="IPR025948">
    <property type="entry name" value="HTH-like_dom"/>
</dbReference>
<comment type="caution">
    <text evidence="2">The sequence shown here is derived from an EMBL/GenBank/DDBJ whole genome shotgun (WGS) entry which is preliminary data.</text>
</comment>
<dbReference type="InterPro" id="IPR001584">
    <property type="entry name" value="Integrase_cat-core"/>
</dbReference>
<dbReference type="Pfam" id="PF13333">
    <property type="entry name" value="rve_2"/>
    <property type="match status" value="1"/>
</dbReference>
<reference evidence="2 3" key="1">
    <citation type="submission" date="2015-01" db="EMBL/GenBank/DDBJ databases">
        <title>Genome sequence of the anaerobic bacterium Geobacter soli GSS01, a dissimilatory Fe(III) reducer from soil.</title>
        <authorList>
            <person name="Yang G."/>
            <person name="Zhou S."/>
        </authorList>
    </citation>
    <scope>NUCLEOTIDE SEQUENCE [LARGE SCALE GENOMIC DNA]</scope>
    <source>
        <strain evidence="2 3">GSS01</strain>
    </source>
</reference>
<feature type="domain" description="Integrase catalytic" evidence="1">
    <location>
        <begin position="121"/>
        <end position="283"/>
    </location>
</feature>
<dbReference type="PANTHER" id="PTHR46889">
    <property type="entry name" value="TRANSPOSASE INSF FOR INSERTION SEQUENCE IS3B-RELATED"/>
    <property type="match status" value="1"/>
</dbReference>
<dbReference type="EMBL" id="JXBL01000001">
    <property type="protein sequence ID" value="KIE42636.1"/>
    <property type="molecule type" value="Genomic_DNA"/>
</dbReference>
<dbReference type="Proteomes" id="UP000031433">
    <property type="component" value="Unassembled WGS sequence"/>
</dbReference>
<dbReference type="InterPro" id="IPR048020">
    <property type="entry name" value="Transpos_IS3"/>
</dbReference>
<evidence type="ECO:0000259" key="1">
    <source>
        <dbReference type="PROSITE" id="PS50994"/>
    </source>
</evidence>
<dbReference type="GO" id="GO:0003676">
    <property type="term" value="F:nucleic acid binding"/>
    <property type="evidence" value="ECO:0007669"/>
    <property type="project" value="InterPro"/>
</dbReference>
<dbReference type="InterPro" id="IPR012337">
    <property type="entry name" value="RNaseH-like_sf"/>
</dbReference>
<evidence type="ECO:0000313" key="2">
    <source>
        <dbReference type="EMBL" id="KIE42636.1"/>
    </source>
</evidence>
<protein>
    <recommendedName>
        <fullName evidence="1">Integrase catalytic domain-containing protein</fullName>
    </recommendedName>
</protein>
<dbReference type="InterPro" id="IPR036397">
    <property type="entry name" value="RNaseH_sf"/>
</dbReference>
<dbReference type="GO" id="GO:0015074">
    <property type="term" value="P:DNA integration"/>
    <property type="evidence" value="ECO:0007669"/>
    <property type="project" value="InterPro"/>
</dbReference>
<dbReference type="Gene3D" id="3.30.420.10">
    <property type="entry name" value="Ribonuclease H-like superfamily/Ribonuclease H"/>
    <property type="match status" value="1"/>
</dbReference>
<accession>A0A0C1QWT1</accession>